<reference evidence="3 4" key="1">
    <citation type="journal article" date="2013" name="BMC Genomics">
        <title>The miniature genome of a carnivorous plant Genlisea aurea contains a low number of genes and short non-coding sequences.</title>
        <authorList>
            <person name="Leushkin E.V."/>
            <person name="Sutormin R.A."/>
            <person name="Nabieva E.R."/>
            <person name="Penin A.A."/>
            <person name="Kondrashov A.S."/>
            <person name="Logacheva M.D."/>
        </authorList>
    </citation>
    <scope>NUCLEOTIDE SEQUENCE [LARGE SCALE GENOMIC DNA]</scope>
</reference>
<dbReference type="Pfam" id="PF18495">
    <property type="entry name" value="VbhA"/>
    <property type="match status" value="1"/>
</dbReference>
<gene>
    <name evidence="3" type="ORF">M569_16824</name>
</gene>
<protein>
    <recommendedName>
        <fullName evidence="2">Antitoxin VbhA domain-containing protein</fullName>
    </recommendedName>
</protein>
<evidence type="ECO:0000313" key="4">
    <source>
        <dbReference type="Proteomes" id="UP000015453"/>
    </source>
</evidence>
<feature type="region of interest" description="Disordered" evidence="1">
    <location>
        <begin position="1"/>
        <end position="30"/>
    </location>
</feature>
<feature type="domain" description="Antitoxin VbhA" evidence="2">
    <location>
        <begin position="93"/>
        <end position="139"/>
    </location>
</feature>
<comment type="caution">
    <text evidence="3">The sequence shown here is derived from an EMBL/GenBank/DDBJ whole genome shotgun (WGS) entry which is preliminary data.</text>
</comment>
<evidence type="ECO:0000256" key="1">
    <source>
        <dbReference type="SAM" id="MobiDB-lite"/>
    </source>
</evidence>
<evidence type="ECO:0000259" key="2">
    <source>
        <dbReference type="Pfam" id="PF18495"/>
    </source>
</evidence>
<dbReference type="EMBL" id="AUSU01009643">
    <property type="protein sequence ID" value="EPS57993.1"/>
    <property type="molecule type" value="Genomic_DNA"/>
</dbReference>
<name>S8D5V2_9LAMI</name>
<dbReference type="InterPro" id="IPR043038">
    <property type="entry name" value="VbhA_sf"/>
</dbReference>
<keyword evidence="4" id="KW-1185">Reference proteome</keyword>
<dbReference type="AlphaFoldDB" id="S8D5V2"/>
<dbReference type="InterPro" id="IPR033788">
    <property type="entry name" value="VbhA-like"/>
</dbReference>
<dbReference type="CDD" id="cd11586">
    <property type="entry name" value="VbhA_like"/>
    <property type="match status" value="1"/>
</dbReference>
<dbReference type="Gene3D" id="1.10.8.1050">
    <property type="entry name" value="Antitoxin VbhA-like"/>
    <property type="match status" value="1"/>
</dbReference>
<dbReference type="Proteomes" id="UP000015453">
    <property type="component" value="Unassembled WGS sequence"/>
</dbReference>
<proteinExistence type="predicted"/>
<evidence type="ECO:0000313" key="3">
    <source>
        <dbReference type="EMBL" id="EPS57993.1"/>
    </source>
</evidence>
<organism evidence="3 4">
    <name type="scientific">Genlisea aurea</name>
    <dbReference type="NCBI Taxonomy" id="192259"/>
    <lineage>
        <taxon>Eukaryota</taxon>
        <taxon>Viridiplantae</taxon>
        <taxon>Streptophyta</taxon>
        <taxon>Embryophyta</taxon>
        <taxon>Tracheophyta</taxon>
        <taxon>Spermatophyta</taxon>
        <taxon>Magnoliopsida</taxon>
        <taxon>eudicotyledons</taxon>
        <taxon>Gunneridae</taxon>
        <taxon>Pentapetalae</taxon>
        <taxon>asterids</taxon>
        <taxon>lamiids</taxon>
        <taxon>Lamiales</taxon>
        <taxon>Lentibulariaceae</taxon>
        <taxon>Genlisea</taxon>
    </lineage>
</organism>
<sequence>MKAQRRVSAHCPKSSDTGWRPWERPPPKGCRLFRRHRKKISGLSTKNVDKRRDKGCPLARLKLLGERPKKRQRVGNVFDEGTMKPTEQELATRYAALENAVASHRLEGLEPDTQTIEDLQCVVRGEFDIEESLRRVKERIASGEFQINMKNTSGNDSVNVALPTGYTAHAEQPL</sequence>
<dbReference type="InterPro" id="IPR041535">
    <property type="entry name" value="VbhA"/>
</dbReference>
<accession>S8D5V2</accession>